<dbReference type="PANTHER" id="PTHR35117:SF4">
    <property type="entry name" value="MYOSIN-M HEAVY PROTEIN"/>
    <property type="match status" value="1"/>
</dbReference>
<dbReference type="Proteomes" id="UP000886595">
    <property type="component" value="Unassembled WGS sequence"/>
</dbReference>
<evidence type="ECO:0008006" key="3">
    <source>
        <dbReference type="Google" id="ProtNLM"/>
    </source>
</evidence>
<comment type="caution">
    <text evidence="1">The sequence shown here is derived from an EMBL/GenBank/DDBJ whole genome shotgun (WGS) entry which is preliminary data.</text>
</comment>
<sequence length="63" mass="7053">MARYSNRSKSGERIGKGKVTPVQVAYLVDRYLCDNRFLETRSLFRSEASSSYESGGEGANSRN</sequence>
<evidence type="ECO:0000313" key="1">
    <source>
        <dbReference type="EMBL" id="KAG2289800.1"/>
    </source>
</evidence>
<dbReference type="PANTHER" id="PTHR35117">
    <property type="entry name" value="MYOSIN-M HEAVY PROTEIN"/>
    <property type="match status" value="1"/>
</dbReference>
<dbReference type="AlphaFoldDB" id="A0A8X7URS0"/>
<protein>
    <recommendedName>
        <fullName evidence="3">LisH domain-containing protein</fullName>
    </recommendedName>
</protein>
<name>A0A8X7URS0_BRACI</name>
<proteinExistence type="predicted"/>
<organism evidence="1 2">
    <name type="scientific">Brassica carinata</name>
    <name type="common">Ethiopian mustard</name>
    <name type="synonym">Abyssinian cabbage</name>
    <dbReference type="NCBI Taxonomy" id="52824"/>
    <lineage>
        <taxon>Eukaryota</taxon>
        <taxon>Viridiplantae</taxon>
        <taxon>Streptophyta</taxon>
        <taxon>Embryophyta</taxon>
        <taxon>Tracheophyta</taxon>
        <taxon>Spermatophyta</taxon>
        <taxon>Magnoliopsida</taxon>
        <taxon>eudicotyledons</taxon>
        <taxon>Gunneridae</taxon>
        <taxon>Pentapetalae</taxon>
        <taxon>rosids</taxon>
        <taxon>malvids</taxon>
        <taxon>Brassicales</taxon>
        <taxon>Brassicaceae</taxon>
        <taxon>Brassiceae</taxon>
        <taxon>Brassica</taxon>
    </lineage>
</organism>
<reference evidence="1 2" key="1">
    <citation type="submission" date="2020-02" db="EMBL/GenBank/DDBJ databases">
        <authorList>
            <person name="Ma Q."/>
            <person name="Huang Y."/>
            <person name="Song X."/>
            <person name="Pei D."/>
        </authorList>
    </citation>
    <scope>NUCLEOTIDE SEQUENCE [LARGE SCALE GENOMIC DNA]</scope>
    <source>
        <strain evidence="1">Sxm20200214</strain>
        <tissue evidence="1">Leaf</tissue>
    </source>
</reference>
<dbReference type="OrthoDB" id="1939654at2759"/>
<dbReference type="EMBL" id="JAAMPC010000010">
    <property type="protein sequence ID" value="KAG2289800.1"/>
    <property type="molecule type" value="Genomic_DNA"/>
</dbReference>
<gene>
    <name evidence="1" type="ORF">Bca52824_049404</name>
</gene>
<accession>A0A8X7URS0</accession>
<keyword evidence="2" id="KW-1185">Reference proteome</keyword>
<evidence type="ECO:0000313" key="2">
    <source>
        <dbReference type="Proteomes" id="UP000886595"/>
    </source>
</evidence>